<feature type="compositionally biased region" description="Polar residues" evidence="4">
    <location>
        <begin position="29"/>
        <end position="49"/>
    </location>
</feature>
<proteinExistence type="inferred from homology"/>
<dbReference type="OMA" id="PRSEMSM"/>
<evidence type="ECO:0000256" key="3">
    <source>
        <dbReference type="ARBA" id="ARBA00023054"/>
    </source>
</evidence>
<feature type="region of interest" description="Disordered" evidence="4">
    <location>
        <begin position="461"/>
        <end position="491"/>
    </location>
</feature>
<feature type="region of interest" description="Disordered" evidence="4">
    <location>
        <begin position="1"/>
        <end position="194"/>
    </location>
</feature>
<dbReference type="PANTHER" id="PTHR22012:SF2">
    <property type="entry name" value="FIBROUS SHEATH-INTERACTING PROTEIN 1"/>
    <property type="match status" value="1"/>
</dbReference>
<feature type="region of interest" description="Disordered" evidence="4">
    <location>
        <begin position="580"/>
        <end position="837"/>
    </location>
</feature>
<dbReference type="Proteomes" id="UP000887568">
    <property type="component" value="Unplaced"/>
</dbReference>
<keyword evidence="3" id="KW-0175">Coiled coil</keyword>
<name>A0A913Z3W8_PATMI</name>
<dbReference type="RefSeq" id="XP_038046412.1">
    <property type="nucleotide sequence ID" value="XM_038190484.1"/>
</dbReference>
<dbReference type="InterPro" id="IPR026246">
    <property type="entry name" value="Fsip1"/>
</dbReference>
<dbReference type="Pfam" id="PF15554">
    <property type="entry name" value="FSIP1"/>
    <property type="match status" value="1"/>
</dbReference>
<evidence type="ECO:0000256" key="4">
    <source>
        <dbReference type="SAM" id="MobiDB-lite"/>
    </source>
</evidence>
<dbReference type="PANTHER" id="PTHR22012">
    <property type="entry name" value="FIBROUS SHEATH INTERACTING PROTEIN 1"/>
    <property type="match status" value="1"/>
</dbReference>
<evidence type="ECO:0000313" key="5">
    <source>
        <dbReference type="EnsemblMetazoa" id="XP_038046402.1"/>
    </source>
</evidence>
<feature type="compositionally biased region" description="Basic residues" evidence="4">
    <location>
        <begin position="274"/>
        <end position="283"/>
    </location>
</feature>
<feature type="compositionally biased region" description="Low complexity" evidence="4">
    <location>
        <begin position="642"/>
        <end position="655"/>
    </location>
</feature>
<feature type="compositionally biased region" description="Polar residues" evidence="4">
    <location>
        <begin position="94"/>
        <end position="129"/>
    </location>
</feature>
<dbReference type="PRINTS" id="PR02075">
    <property type="entry name" value="FIBSHEATHIP1"/>
</dbReference>
<dbReference type="RefSeq" id="XP_038046402.1">
    <property type="nucleotide sequence ID" value="XM_038190474.1"/>
</dbReference>
<dbReference type="EnsemblMetazoa" id="XM_038190484.1">
    <property type="protein sequence ID" value="XP_038046412.1"/>
    <property type="gene ID" value="LOC119720678"/>
</dbReference>
<evidence type="ECO:0000256" key="2">
    <source>
        <dbReference type="ARBA" id="ARBA00019480"/>
    </source>
</evidence>
<protein>
    <recommendedName>
        <fullName evidence="2">Fibrous sheath-interacting protein 1</fullName>
    </recommendedName>
</protein>
<dbReference type="CTD" id="161835"/>
<feature type="compositionally biased region" description="Low complexity" evidence="4">
    <location>
        <begin position="667"/>
        <end position="681"/>
    </location>
</feature>
<feature type="compositionally biased region" description="Basic and acidic residues" evidence="4">
    <location>
        <begin position="137"/>
        <end position="150"/>
    </location>
</feature>
<keyword evidence="6" id="KW-1185">Reference proteome</keyword>
<reference evidence="5" key="1">
    <citation type="submission" date="2022-11" db="UniProtKB">
        <authorList>
            <consortium name="EnsemblMetazoa"/>
        </authorList>
    </citation>
    <scope>IDENTIFICATION</scope>
</reference>
<evidence type="ECO:0000256" key="1">
    <source>
        <dbReference type="ARBA" id="ARBA00010495"/>
    </source>
</evidence>
<dbReference type="OrthoDB" id="9946895at2759"/>
<feature type="compositionally biased region" description="Polar residues" evidence="4">
    <location>
        <begin position="700"/>
        <end position="711"/>
    </location>
</feature>
<dbReference type="GeneID" id="119720678"/>
<sequence length="864" mass="94790">MDITKGNLDEISRPASNHRNHQRPGSRVSLRTPSSAGSTRQGIDTSNSLEILPPESPTLNQQEFDLEVVELFSSDTDSECDVGNQSDDNKENTETQQHPNRNSHNNNGSKDSQRSSRPNDAADKSTSAMSDPLDSIPDPKIREAMKKMQQLDRILAKKTLKEKEVKRQRLQAHRDMERELQGLRPEGREEQREVLDNTSRYLALVPPASHSEGVSVEQEPVDPVFPTQPAEADSPVVGAKANGIQGTKATDSKSQQGNSTDRSSQAEGDDKAKRGGRRRAKGKGHNDTQSASNDFIQRNIDLASDAGNVIAMTDDEKKRLEELLQDVEMLVDEEEKPDSTRTMNALQLSAGVGYIPDATDQQALQDIDAKLKALLPEEDYDRISTTPSQERGDSYHRDVPGEKILKDTKDDRRQHERLKRIEVELEYLENRVEREIYKSPRLSQENLSELLEQCSELSSRAATETDSILQASPRSGRTYSTADQDGCSTQEATPRLPEDILQKLLAEARESCLSDSRLSSLTPISSLDTQQMLTPRSDGGSLQPFAVVSQSTIQELLRNPRATSTVASTTGMIMDIAGRSQGEPEEEDFWQSPDVESGQASAIPGTTNGYSESPGSGQVARPSSQQNTVANQNRTQEIWDAPSSPRHSQQSPQPRGSKGHPNQGVESSVQSSLSLRSFSNSTDFPTSSVSIKSPEPPPSRNRSITDTSNRPRMSAGSPEPSASSKNTSLKSKSKLSETFDPSPQPPSSRQTTRSSRSKKAKVHAQSSFETRGTLDTPAGHTDSRASTNTLVSSSDFEYEDDEEVAQQLLSRSHHAEITGQGSRKDKPGIGSSIASRSIEESVVRSIARFEKKGTGKERFSPPLV</sequence>
<feature type="compositionally biased region" description="Polar residues" evidence="4">
    <location>
        <begin position="598"/>
        <end position="636"/>
    </location>
</feature>
<evidence type="ECO:0000313" key="6">
    <source>
        <dbReference type="Proteomes" id="UP000887568"/>
    </source>
</evidence>
<feature type="compositionally biased region" description="Polar residues" evidence="4">
    <location>
        <begin position="244"/>
        <end position="266"/>
    </location>
</feature>
<organism evidence="5 6">
    <name type="scientific">Patiria miniata</name>
    <name type="common">Bat star</name>
    <name type="synonym">Asterina miniata</name>
    <dbReference type="NCBI Taxonomy" id="46514"/>
    <lineage>
        <taxon>Eukaryota</taxon>
        <taxon>Metazoa</taxon>
        <taxon>Echinodermata</taxon>
        <taxon>Eleutherozoa</taxon>
        <taxon>Asterozoa</taxon>
        <taxon>Asteroidea</taxon>
        <taxon>Valvatacea</taxon>
        <taxon>Valvatida</taxon>
        <taxon>Asterinidae</taxon>
        <taxon>Patiria</taxon>
    </lineage>
</organism>
<dbReference type="EnsemblMetazoa" id="XM_038190474.1">
    <property type="protein sequence ID" value="XP_038046402.1"/>
    <property type="gene ID" value="LOC119720678"/>
</dbReference>
<feature type="compositionally biased region" description="Basic and acidic residues" evidence="4">
    <location>
        <begin position="159"/>
        <end position="194"/>
    </location>
</feature>
<dbReference type="AlphaFoldDB" id="A0A913Z3W8"/>
<feature type="compositionally biased region" description="Low complexity" evidence="4">
    <location>
        <begin position="721"/>
        <end position="730"/>
    </location>
</feature>
<feature type="compositionally biased region" description="Polar residues" evidence="4">
    <location>
        <begin position="682"/>
        <end position="691"/>
    </location>
</feature>
<feature type="compositionally biased region" description="Polar residues" evidence="4">
    <location>
        <begin position="287"/>
        <end position="296"/>
    </location>
</feature>
<comment type="similarity">
    <text evidence="1">Belongs to the FSIP1 family.</text>
</comment>
<feature type="region of interest" description="Disordered" evidence="4">
    <location>
        <begin position="207"/>
        <end position="296"/>
    </location>
</feature>
<accession>A0A913Z3W8</accession>